<dbReference type="InterPro" id="IPR037401">
    <property type="entry name" value="SnoaL-like"/>
</dbReference>
<dbReference type="SUPFAM" id="SSF54427">
    <property type="entry name" value="NTF2-like"/>
    <property type="match status" value="1"/>
</dbReference>
<evidence type="ECO:0000313" key="2">
    <source>
        <dbReference type="EMBL" id="GGH04529.1"/>
    </source>
</evidence>
<evidence type="ECO:0000259" key="1">
    <source>
        <dbReference type="Pfam" id="PF12680"/>
    </source>
</evidence>
<gene>
    <name evidence="2" type="ORF">GCM10007422_20180</name>
</gene>
<dbReference type="Gene3D" id="3.10.450.50">
    <property type="match status" value="1"/>
</dbReference>
<evidence type="ECO:0000313" key="3">
    <source>
        <dbReference type="Proteomes" id="UP000642938"/>
    </source>
</evidence>
<proteinExistence type="predicted"/>
<dbReference type="EMBL" id="BMHZ01000002">
    <property type="protein sequence ID" value="GGH04529.1"/>
    <property type="molecule type" value="Genomic_DNA"/>
</dbReference>
<reference evidence="3" key="1">
    <citation type="journal article" date="2019" name="Int. J. Syst. Evol. Microbiol.">
        <title>The Global Catalogue of Microorganisms (GCM) 10K type strain sequencing project: providing services to taxonomists for standard genome sequencing and annotation.</title>
        <authorList>
            <consortium name="The Broad Institute Genomics Platform"/>
            <consortium name="The Broad Institute Genome Sequencing Center for Infectious Disease"/>
            <person name="Wu L."/>
            <person name="Ma J."/>
        </authorList>
    </citation>
    <scope>NUCLEOTIDE SEQUENCE [LARGE SCALE GENOMIC DNA]</scope>
    <source>
        <strain evidence="3">CGMCC 1.15287</strain>
    </source>
</reference>
<protein>
    <recommendedName>
        <fullName evidence="1">SnoaL-like domain-containing protein</fullName>
    </recommendedName>
</protein>
<keyword evidence="3" id="KW-1185">Reference proteome</keyword>
<dbReference type="Proteomes" id="UP000642938">
    <property type="component" value="Unassembled WGS sequence"/>
</dbReference>
<feature type="domain" description="SnoaL-like" evidence="1">
    <location>
        <begin position="27"/>
        <end position="115"/>
    </location>
</feature>
<name>A0ABQ1XVD9_9SPHI</name>
<organism evidence="2 3">
    <name type="scientific">Pedobacter zeae</name>
    <dbReference type="NCBI Taxonomy" id="1737356"/>
    <lineage>
        <taxon>Bacteria</taxon>
        <taxon>Pseudomonadati</taxon>
        <taxon>Bacteroidota</taxon>
        <taxon>Sphingobacteriia</taxon>
        <taxon>Sphingobacteriales</taxon>
        <taxon>Sphingobacteriaceae</taxon>
        <taxon>Pedobacter</taxon>
    </lineage>
</organism>
<dbReference type="InterPro" id="IPR032710">
    <property type="entry name" value="NTF2-like_dom_sf"/>
</dbReference>
<dbReference type="Pfam" id="PF12680">
    <property type="entry name" value="SnoaL_2"/>
    <property type="match status" value="1"/>
</dbReference>
<comment type="caution">
    <text evidence="2">The sequence shown here is derived from an EMBL/GenBank/DDBJ whole genome shotgun (WGS) entry which is preliminary data.</text>
</comment>
<accession>A0ABQ1XVD9</accession>
<sequence length="127" mass="14825">MFISKAIIMSSFNSNRLFTEHNAKVVVQDFLSALNAEDFDLARQQLHDDLHFKGVMGERSGADVYIEDMKKMKFKYDVKKVFADGEEVCLWYDINMGPKTIFACGWYKLRDEKIQSFQVIFDPRPIL</sequence>